<dbReference type="Proteomes" id="UP000799770">
    <property type="component" value="Unassembled WGS sequence"/>
</dbReference>
<dbReference type="AlphaFoldDB" id="A0A6A5YK14"/>
<protein>
    <submittedName>
        <fullName evidence="2">Uncharacterized protein</fullName>
    </submittedName>
</protein>
<keyword evidence="3" id="KW-1185">Reference proteome</keyword>
<sequence length="402" mass="44901">MTSLREVCKALKTSTSGHAQLFADLLANDGKNGPLKVNQRSKARERFGTDPLNLPQVGGKISPFPSPLSIAKLQETLLKDLSTQKEGNVVFFPPQEFPVEDIAKATDLINNIDDANYRWSGLIPSLASPTLDSMRKDCKEIFTNILGETQTTVSVLPQNTFLKLQHFNESFTYSTVLTGTMTSIIWPPTKHNLDILQYAYAHLAETNSLNSLDVTEDLEGGVAFVQYPGDTVRCPPFGLMTAFAQQATVIAKYSVITADSFLMALRHLPFLETWWKTEIDESQKRSTFALAVCDIITQILDGDFDTLDLEKLQYPLEKDSALLCLLNAWDEINNDVRRLLNDQAAGRLKQKWRAFLRGCQGNTCMLCGQKFKRSKGDGEKEHFETHHWAGEGGDEDAMDVDV</sequence>
<organism evidence="2 3">
    <name type="scientific">Lophiotrema nucula</name>
    <dbReference type="NCBI Taxonomy" id="690887"/>
    <lineage>
        <taxon>Eukaryota</taxon>
        <taxon>Fungi</taxon>
        <taxon>Dikarya</taxon>
        <taxon>Ascomycota</taxon>
        <taxon>Pezizomycotina</taxon>
        <taxon>Dothideomycetes</taxon>
        <taxon>Pleosporomycetidae</taxon>
        <taxon>Pleosporales</taxon>
        <taxon>Lophiotremataceae</taxon>
        <taxon>Lophiotrema</taxon>
    </lineage>
</organism>
<feature type="compositionally biased region" description="Acidic residues" evidence="1">
    <location>
        <begin position="392"/>
        <end position="402"/>
    </location>
</feature>
<gene>
    <name evidence="2" type="ORF">BDV96DRAFT_589557</name>
</gene>
<feature type="region of interest" description="Disordered" evidence="1">
    <location>
        <begin position="374"/>
        <end position="402"/>
    </location>
</feature>
<proteinExistence type="predicted"/>
<evidence type="ECO:0000313" key="3">
    <source>
        <dbReference type="Proteomes" id="UP000799770"/>
    </source>
</evidence>
<name>A0A6A5YK14_9PLEO</name>
<dbReference type="EMBL" id="ML977355">
    <property type="protein sequence ID" value="KAF2107313.1"/>
    <property type="molecule type" value="Genomic_DNA"/>
</dbReference>
<accession>A0A6A5YK14</accession>
<dbReference type="OrthoDB" id="3790934at2759"/>
<feature type="compositionally biased region" description="Basic and acidic residues" evidence="1">
    <location>
        <begin position="374"/>
        <end position="389"/>
    </location>
</feature>
<evidence type="ECO:0000313" key="2">
    <source>
        <dbReference type="EMBL" id="KAF2107313.1"/>
    </source>
</evidence>
<reference evidence="2" key="1">
    <citation type="journal article" date="2020" name="Stud. Mycol.">
        <title>101 Dothideomycetes genomes: a test case for predicting lifestyles and emergence of pathogens.</title>
        <authorList>
            <person name="Haridas S."/>
            <person name="Albert R."/>
            <person name="Binder M."/>
            <person name="Bloem J."/>
            <person name="Labutti K."/>
            <person name="Salamov A."/>
            <person name="Andreopoulos B."/>
            <person name="Baker S."/>
            <person name="Barry K."/>
            <person name="Bills G."/>
            <person name="Bluhm B."/>
            <person name="Cannon C."/>
            <person name="Castanera R."/>
            <person name="Culley D."/>
            <person name="Daum C."/>
            <person name="Ezra D."/>
            <person name="Gonzalez J."/>
            <person name="Henrissat B."/>
            <person name="Kuo A."/>
            <person name="Liang C."/>
            <person name="Lipzen A."/>
            <person name="Lutzoni F."/>
            <person name="Magnuson J."/>
            <person name="Mondo S."/>
            <person name="Nolan M."/>
            <person name="Ohm R."/>
            <person name="Pangilinan J."/>
            <person name="Park H.-J."/>
            <person name="Ramirez L."/>
            <person name="Alfaro M."/>
            <person name="Sun H."/>
            <person name="Tritt A."/>
            <person name="Yoshinaga Y."/>
            <person name="Zwiers L.-H."/>
            <person name="Turgeon B."/>
            <person name="Goodwin S."/>
            <person name="Spatafora J."/>
            <person name="Crous P."/>
            <person name="Grigoriev I."/>
        </authorList>
    </citation>
    <scope>NUCLEOTIDE SEQUENCE</scope>
    <source>
        <strain evidence="2">CBS 627.86</strain>
    </source>
</reference>
<evidence type="ECO:0000256" key="1">
    <source>
        <dbReference type="SAM" id="MobiDB-lite"/>
    </source>
</evidence>